<dbReference type="PROSITE" id="PS50975">
    <property type="entry name" value="ATP_GRASP"/>
    <property type="match status" value="1"/>
</dbReference>
<dbReference type="PIRSF" id="PIRSF029120">
    <property type="entry name" value="UCP029120"/>
    <property type="match status" value="1"/>
</dbReference>
<dbReference type="eggNOG" id="COG0458">
    <property type="taxonomic scope" value="Bacteria"/>
</dbReference>
<keyword evidence="2 4" id="KW-0547">Nucleotide-binding</keyword>
<keyword evidence="7" id="KW-1185">Reference proteome</keyword>
<evidence type="ECO:0000256" key="4">
    <source>
        <dbReference type="PROSITE-ProRule" id="PRU00409"/>
    </source>
</evidence>
<accession>H8Z6R5</accession>
<dbReference type="STRING" id="631362.Thi970DRAFT_04438"/>
<dbReference type="OrthoDB" id="9803907at2"/>
<gene>
    <name evidence="6" type="ORF">Thi970DRAFT_04438</name>
</gene>
<dbReference type="Gene3D" id="3.40.50.20">
    <property type="match status" value="1"/>
</dbReference>
<evidence type="ECO:0000256" key="2">
    <source>
        <dbReference type="ARBA" id="ARBA00022741"/>
    </source>
</evidence>
<evidence type="ECO:0000256" key="1">
    <source>
        <dbReference type="ARBA" id="ARBA00022598"/>
    </source>
</evidence>
<evidence type="ECO:0000313" key="7">
    <source>
        <dbReference type="Proteomes" id="UP000002964"/>
    </source>
</evidence>
<reference evidence="6 7" key="2">
    <citation type="submission" date="2011-11" db="EMBL/GenBank/DDBJ databases">
        <authorList>
            <consortium name="US DOE Joint Genome Institute"/>
            <person name="Lucas S."/>
            <person name="Han J."/>
            <person name="Lapidus A."/>
            <person name="Cheng J.-F."/>
            <person name="Goodwin L."/>
            <person name="Pitluck S."/>
            <person name="Peters L."/>
            <person name="Ovchinnikova G."/>
            <person name="Zhang X."/>
            <person name="Detter J.C."/>
            <person name="Han C."/>
            <person name="Tapia R."/>
            <person name="Land M."/>
            <person name="Hauser L."/>
            <person name="Kyrpides N."/>
            <person name="Ivanova N."/>
            <person name="Pagani I."/>
            <person name="Vogl K."/>
            <person name="Liu Z."/>
            <person name="Overmann J."/>
            <person name="Frigaard N.-U."/>
            <person name="Bryant D."/>
            <person name="Woyke T."/>
        </authorList>
    </citation>
    <scope>NUCLEOTIDE SEQUENCE [LARGE SCALE GENOMIC DNA]</scope>
    <source>
        <strain evidence="6 7">970</strain>
    </source>
</reference>
<dbReference type="GO" id="GO:0046872">
    <property type="term" value="F:metal ion binding"/>
    <property type="evidence" value="ECO:0007669"/>
    <property type="project" value="InterPro"/>
</dbReference>
<dbReference type="PANTHER" id="PTHR43585">
    <property type="entry name" value="FUMIPYRROLE BIOSYNTHESIS PROTEIN C"/>
    <property type="match status" value="1"/>
</dbReference>
<dbReference type="AlphaFoldDB" id="H8Z6R5"/>
<sequence length="390" mass="42858">MRRIWFNRTFSSVRALFELIRQGDTASAYRLFCTHPHPSFPGFDLADEWALEPADLSDEDYLEYCLGVCREQRVDAFWPGKAAELIARHQARFAALGVPVLAVADADTLALLRDKARFYDRAQAFSVPPPAHRCLTVATEFEPAYAALRTLHSRLCVKPAEGVNGIGFRVIDEQRSGLELWLQGALHTMDLPSLRQLLQAAESFPPLLLMEYLDGPEYSVDAIGDGRKLVALVQREKAPTGAYGQRIVALPAIEQAVSEMTAALGLRGLFNVQFREGESGLRLLEINPRFAGGIGYTGLTGVNLPYVALHGLLQGFPTGELPAVAIGMRILEVSQVRRVEVPAITNKVGSSERSERRAEPFVTADLMDSFSSVARTISARLPEGIVKEAP</sequence>
<keyword evidence="1" id="KW-0436">Ligase</keyword>
<dbReference type="GO" id="GO:0005524">
    <property type="term" value="F:ATP binding"/>
    <property type="evidence" value="ECO:0007669"/>
    <property type="project" value="UniProtKB-UniRule"/>
</dbReference>
<proteinExistence type="predicted"/>
<dbReference type="InterPro" id="IPR052032">
    <property type="entry name" value="ATP-dep_AA_Ligase"/>
</dbReference>
<dbReference type="EMBL" id="JH603170">
    <property type="protein sequence ID" value="EIC20781.1"/>
    <property type="molecule type" value="Genomic_DNA"/>
</dbReference>
<evidence type="ECO:0000259" key="5">
    <source>
        <dbReference type="PROSITE" id="PS50975"/>
    </source>
</evidence>
<dbReference type="GO" id="GO:0016874">
    <property type="term" value="F:ligase activity"/>
    <property type="evidence" value="ECO:0007669"/>
    <property type="project" value="UniProtKB-KW"/>
</dbReference>
<dbReference type="PANTHER" id="PTHR43585:SF2">
    <property type="entry name" value="ATP-GRASP ENZYME FSQD"/>
    <property type="match status" value="1"/>
</dbReference>
<name>H8Z6R5_9GAMM</name>
<feature type="domain" description="ATP-grasp" evidence="5">
    <location>
        <begin position="119"/>
        <end position="313"/>
    </location>
</feature>
<dbReference type="SUPFAM" id="SSF56059">
    <property type="entry name" value="Glutathione synthetase ATP-binding domain-like"/>
    <property type="match status" value="1"/>
</dbReference>
<organism evidence="6 7">
    <name type="scientific">Thiorhodovibrio frisius</name>
    <dbReference type="NCBI Taxonomy" id="631362"/>
    <lineage>
        <taxon>Bacteria</taxon>
        <taxon>Pseudomonadati</taxon>
        <taxon>Pseudomonadota</taxon>
        <taxon>Gammaproteobacteria</taxon>
        <taxon>Chromatiales</taxon>
        <taxon>Chromatiaceae</taxon>
        <taxon>Thiorhodovibrio</taxon>
    </lineage>
</organism>
<dbReference type="Proteomes" id="UP000002964">
    <property type="component" value="Unassembled WGS sequence"/>
</dbReference>
<keyword evidence="3 4" id="KW-0067">ATP-binding</keyword>
<dbReference type="HOGENOM" id="CLU_052967_3_0_6"/>
<dbReference type="InterPro" id="IPR011226">
    <property type="entry name" value="ATP-grasp_fam"/>
</dbReference>
<protein>
    <submittedName>
        <fullName evidence="6">Biotin carboxylase</fullName>
    </submittedName>
</protein>
<reference evidence="7" key="1">
    <citation type="submission" date="2011-06" db="EMBL/GenBank/DDBJ databases">
        <authorList>
            <consortium name="US DOE Joint Genome Institute (JGI-PGF)"/>
            <person name="Lucas S."/>
            <person name="Han J."/>
            <person name="Lapidus A."/>
            <person name="Cheng J.-F."/>
            <person name="Goodwin L."/>
            <person name="Pitluck S."/>
            <person name="Peters L."/>
            <person name="Land M.L."/>
            <person name="Hauser L."/>
            <person name="Vogl K."/>
            <person name="Liu Z."/>
            <person name="Overmann J."/>
            <person name="Frigaard N.-U."/>
            <person name="Bryant D.A."/>
            <person name="Woyke T.J."/>
        </authorList>
    </citation>
    <scope>NUCLEOTIDE SEQUENCE [LARGE SCALE GENOMIC DNA]</scope>
    <source>
        <strain evidence="7">970</strain>
    </source>
</reference>
<dbReference type="InterPro" id="IPR011761">
    <property type="entry name" value="ATP-grasp"/>
</dbReference>
<evidence type="ECO:0000256" key="3">
    <source>
        <dbReference type="ARBA" id="ARBA00022840"/>
    </source>
</evidence>
<dbReference type="Gene3D" id="3.30.470.20">
    <property type="entry name" value="ATP-grasp fold, B domain"/>
    <property type="match status" value="1"/>
</dbReference>
<dbReference type="Pfam" id="PF15632">
    <property type="entry name" value="ATPgrasp_Ter"/>
    <property type="match status" value="1"/>
</dbReference>
<evidence type="ECO:0000313" key="6">
    <source>
        <dbReference type="EMBL" id="EIC20781.1"/>
    </source>
</evidence>